<proteinExistence type="predicted"/>
<dbReference type="Proteomes" id="UP000244005">
    <property type="component" value="Unassembled WGS sequence"/>
</dbReference>
<name>A0A2R6WVQ9_MARPO</name>
<evidence type="ECO:0000256" key="1">
    <source>
        <dbReference type="SAM" id="MobiDB-lite"/>
    </source>
</evidence>
<feature type="compositionally biased region" description="Low complexity" evidence="1">
    <location>
        <begin position="73"/>
        <end position="82"/>
    </location>
</feature>
<organism evidence="2 3">
    <name type="scientific">Marchantia polymorpha</name>
    <name type="common">Common liverwort</name>
    <name type="synonym">Marchantia aquatica</name>
    <dbReference type="NCBI Taxonomy" id="3197"/>
    <lineage>
        <taxon>Eukaryota</taxon>
        <taxon>Viridiplantae</taxon>
        <taxon>Streptophyta</taxon>
        <taxon>Embryophyta</taxon>
        <taxon>Marchantiophyta</taxon>
        <taxon>Marchantiopsida</taxon>
        <taxon>Marchantiidae</taxon>
        <taxon>Marchantiales</taxon>
        <taxon>Marchantiaceae</taxon>
        <taxon>Marchantia</taxon>
    </lineage>
</organism>
<feature type="region of interest" description="Disordered" evidence="1">
    <location>
        <begin position="1"/>
        <end position="55"/>
    </location>
</feature>
<evidence type="ECO:0000313" key="3">
    <source>
        <dbReference type="Proteomes" id="UP000244005"/>
    </source>
</evidence>
<sequence length="178" mass="18965">MERQTRDIPSFAVENYHENKCQTPPSSFQLKYHAPHSTNGKGNSQGLTPPAQLSSAPAHIRVEHQVRSPSPSPAQSQSSCQAKTRGPIAINNNMQSVSGVARLLERVFSGAWAKGWACLSCPALPLLTSPVGLPRLPRCLPARPPACPASSSLTTAGRGLAWQCGACVLRPRAVPDLI</sequence>
<feature type="compositionally biased region" description="Polar residues" evidence="1">
    <location>
        <begin position="36"/>
        <end position="55"/>
    </location>
</feature>
<keyword evidence="3" id="KW-1185">Reference proteome</keyword>
<evidence type="ECO:0000313" key="2">
    <source>
        <dbReference type="EMBL" id="PTQ37936.1"/>
    </source>
</evidence>
<reference evidence="3" key="1">
    <citation type="journal article" date="2017" name="Cell">
        <title>Insights into land plant evolution garnered from the Marchantia polymorpha genome.</title>
        <authorList>
            <person name="Bowman J.L."/>
            <person name="Kohchi T."/>
            <person name="Yamato K.T."/>
            <person name="Jenkins J."/>
            <person name="Shu S."/>
            <person name="Ishizaki K."/>
            <person name="Yamaoka S."/>
            <person name="Nishihama R."/>
            <person name="Nakamura Y."/>
            <person name="Berger F."/>
            <person name="Adam C."/>
            <person name="Aki S.S."/>
            <person name="Althoff F."/>
            <person name="Araki T."/>
            <person name="Arteaga-Vazquez M.A."/>
            <person name="Balasubrmanian S."/>
            <person name="Barry K."/>
            <person name="Bauer D."/>
            <person name="Boehm C.R."/>
            <person name="Briginshaw L."/>
            <person name="Caballero-Perez J."/>
            <person name="Catarino B."/>
            <person name="Chen F."/>
            <person name="Chiyoda S."/>
            <person name="Chovatia M."/>
            <person name="Davies K.M."/>
            <person name="Delmans M."/>
            <person name="Demura T."/>
            <person name="Dierschke T."/>
            <person name="Dolan L."/>
            <person name="Dorantes-Acosta A.E."/>
            <person name="Eklund D.M."/>
            <person name="Florent S.N."/>
            <person name="Flores-Sandoval E."/>
            <person name="Fujiyama A."/>
            <person name="Fukuzawa H."/>
            <person name="Galik B."/>
            <person name="Grimanelli D."/>
            <person name="Grimwood J."/>
            <person name="Grossniklaus U."/>
            <person name="Hamada T."/>
            <person name="Haseloff J."/>
            <person name="Hetherington A.J."/>
            <person name="Higo A."/>
            <person name="Hirakawa Y."/>
            <person name="Hundley H.N."/>
            <person name="Ikeda Y."/>
            <person name="Inoue K."/>
            <person name="Inoue S.I."/>
            <person name="Ishida S."/>
            <person name="Jia Q."/>
            <person name="Kakita M."/>
            <person name="Kanazawa T."/>
            <person name="Kawai Y."/>
            <person name="Kawashima T."/>
            <person name="Kennedy M."/>
            <person name="Kinose K."/>
            <person name="Kinoshita T."/>
            <person name="Kohara Y."/>
            <person name="Koide E."/>
            <person name="Komatsu K."/>
            <person name="Kopischke S."/>
            <person name="Kubo M."/>
            <person name="Kyozuka J."/>
            <person name="Lagercrantz U."/>
            <person name="Lin S.S."/>
            <person name="Lindquist E."/>
            <person name="Lipzen A.M."/>
            <person name="Lu C.W."/>
            <person name="De Luna E."/>
            <person name="Martienssen R.A."/>
            <person name="Minamino N."/>
            <person name="Mizutani M."/>
            <person name="Mizutani M."/>
            <person name="Mochizuki N."/>
            <person name="Monte I."/>
            <person name="Mosher R."/>
            <person name="Nagasaki H."/>
            <person name="Nakagami H."/>
            <person name="Naramoto S."/>
            <person name="Nishitani K."/>
            <person name="Ohtani M."/>
            <person name="Okamoto T."/>
            <person name="Okumura M."/>
            <person name="Phillips J."/>
            <person name="Pollak B."/>
            <person name="Reinders A."/>
            <person name="Rovekamp M."/>
            <person name="Sano R."/>
            <person name="Sawa S."/>
            <person name="Schmid M.W."/>
            <person name="Shirakawa M."/>
            <person name="Solano R."/>
            <person name="Spunde A."/>
            <person name="Suetsugu N."/>
            <person name="Sugano S."/>
            <person name="Sugiyama A."/>
            <person name="Sun R."/>
            <person name="Suzuki Y."/>
            <person name="Takenaka M."/>
            <person name="Takezawa D."/>
            <person name="Tomogane H."/>
            <person name="Tsuzuki M."/>
            <person name="Ueda T."/>
            <person name="Umeda M."/>
            <person name="Ward J.M."/>
            <person name="Watanabe Y."/>
            <person name="Yazaki K."/>
            <person name="Yokoyama R."/>
            <person name="Yoshitake Y."/>
            <person name="Yotsui I."/>
            <person name="Zachgo S."/>
            <person name="Schmutz J."/>
        </authorList>
    </citation>
    <scope>NUCLEOTIDE SEQUENCE [LARGE SCALE GENOMIC DNA]</scope>
    <source>
        <strain evidence="3">Tak-1</strain>
    </source>
</reference>
<protein>
    <submittedName>
        <fullName evidence="2">Uncharacterized protein</fullName>
    </submittedName>
</protein>
<dbReference type="EMBL" id="KZ772726">
    <property type="protein sequence ID" value="PTQ37936.1"/>
    <property type="molecule type" value="Genomic_DNA"/>
</dbReference>
<dbReference type="AlphaFoldDB" id="A0A2R6WVQ9"/>
<dbReference type="Gramene" id="Mp4g15840.1">
    <property type="protein sequence ID" value="Mp4g15840.1.cds1"/>
    <property type="gene ID" value="Mp4g15840"/>
</dbReference>
<gene>
    <name evidence="2" type="ORF">MARPO_0054s0049</name>
</gene>
<accession>A0A2R6WVQ9</accession>
<feature type="region of interest" description="Disordered" evidence="1">
    <location>
        <begin position="64"/>
        <end position="83"/>
    </location>
</feature>